<proteinExistence type="predicted"/>
<dbReference type="InterPro" id="IPR003018">
    <property type="entry name" value="GAF"/>
</dbReference>
<dbReference type="InterPro" id="IPR004358">
    <property type="entry name" value="Sig_transdc_His_kin-like_C"/>
</dbReference>
<feature type="region of interest" description="Disordered" evidence="13">
    <location>
        <begin position="1"/>
        <end position="24"/>
    </location>
</feature>
<dbReference type="SMART" id="SM00388">
    <property type="entry name" value="HisKA"/>
    <property type="match status" value="1"/>
</dbReference>
<dbReference type="GO" id="GO:0016020">
    <property type="term" value="C:membrane"/>
    <property type="evidence" value="ECO:0007669"/>
    <property type="project" value="UniProtKB-SubCell"/>
</dbReference>
<dbReference type="Gene3D" id="3.30.565.10">
    <property type="entry name" value="Histidine kinase-like ATPase, C-terminal domain"/>
    <property type="match status" value="1"/>
</dbReference>
<dbReference type="PROSITE" id="PS50112">
    <property type="entry name" value="PAS"/>
    <property type="match status" value="1"/>
</dbReference>
<keyword evidence="6" id="KW-0812">Transmembrane</keyword>
<keyword evidence="7" id="KW-0547">Nucleotide-binding</keyword>
<keyword evidence="10" id="KW-1133">Transmembrane helix</keyword>
<dbReference type="GO" id="GO:0005524">
    <property type="term" value="F:ATP binding"/>
    <property type="evidence" value="ECO:0007669"/>
    <property type="project" value="UniProtKB-KW"/>
</dbReference>
<dbReference type="InterPro" id="IPR036097">
    <property type="entry name" value="HisK_dim/P_sf"/>
</dbReference>
<dbReference type="AlphaFoldDB" id="A0A250IDQ3"/>
<dbReference type="Pfam" id="PF00512">
    <property type="entry name" value="HisKA"/>
    <property type="match status" value="1"/>
</dbReference>
<dbReference type="SUPFAM" id="SSF55781">
    <property type="entry name" value="GAF domain-like"/>
    <property type="match status" value="1"/>
</dbReference>
<evidence type="ECO:0000256" key="11">
    <source>
        <dbReference type="ARBA" id="ARBA00023012"/>
    </source>
</evidence>
<evidence type="ECO:0000256" key="2">
    <source>
        <dbReference type="ARBA" id="ARBA00004141"/>
    </source>
</evidence>
<comment type="subcellular location">
    <subcellularLocation>
        <location evidence="2">Membrane</location>
        <topology evidence="2">Multi-pass membrane protein</topology>
    </subcellularLocation>
</comment>
<comment type="catalytic activity">
    <reaction evidence="1">
        <text>ATP + protein L-histidine = ADP + protein N-phospho-L-histidine.</text>
        <dbReference type="EC" id="2.7.13.3"/>
    </reaction>
</comment>
<evidence type="ECO:0000256" key="3">
    <source>
        <dbReference type="ARBA" id="ARBA00012438"/>
    </source>
</evidence>
<feature type="domain" description="Histidine kinase" evidence="14">
    <location>
        <begin position="464"/>
        <end position="679"/>
    </location>
</feature>
<feature type="compositionally biased region" description="Basic and acidic residues" evidence="13">
    <location>
        <begin position="1"/>
        <end position="15"/>
    </location>
</feature>
<evidence type="ECO:0000256" key="8">
    <source>
        <dbReference type="ARBA" id="ARBA00022777"/>
    </source>
</evidence>
<dbReference type="GO" id="GO:0000155">
    <property type="term" value="F:phosphorelay sensor kinase activity"/>
    <property type="evidence" value="ECO:0007669"/>
    <property type="project" value="InterPro"/>
</dbReference>
<protein>
    <recommendedName>
        <fullName evidence="3">histidine kinase</fullName>
        <ecNumber evidence="3">2.7.13.3</ecNumber>
    </recommendedName>
</protein>
<gene>
    <name evidence="16" type="ORF">MEBOL_002789</name>
</gene>
<dbReference type="PANTHER" id="PTHR42878">
    <property type="entry name" value="TWO-COMPONENT HISTIDINE KINASE"/>
    <property type="match status" value="1"/>
</dbReference>
<dbReference type="SUPFAM" id="SSF55874">
    <property type="entry name" value="ATPase domain of HSP90 chaperone/DNA topoisomerase II/histidine kinase"/>
    <property type="match status" value="1"/>
</dbReference>
<keyword evidence="9" id="KW-0067">ATP-binding</keyword>
<sequence>MQERDPSPSHQEREPGTGGSSPLAEFLREHRELLLLDWETTLRERAPEQPHEEAVLRDHLPEFLERLADAAEHPSAEGVSLPLALSDEHALLRLEHGQGLSQIALEYAILRHCIFRGLMREGLWPGLSELELLNNILDQGLIRATTLYSHVHERMLKALERVSEATLESEDIDSFLPKLLRVLQEAVMAVDGASILLREGNELRLRAAVGIGSHRAMESGFHLPVDAGLSGQVAHERRPQLVRMVANHPELRSELVRQLGVRAAYSIPLLQGDTLIGVAHMCSRTVFDFSPSDQLLFRVMMTRATSFIVQAELAERERLARATAQRSLAQLDTLLEASPVGIGLLDRELRVLSINETLAQLNGPPVAEQLGRSLREVAPAWVAELLEPVFRHVLDSGQPVSNHEFTGQPLDTSPHHWLGNYYPVRAADGAVVGLGCVLVDITHQKDVETALRRSGELREQLIGVVGHDLRNPLNAISASATLLRRDASLSDGSRRAVERIRNSAARMARMLSDILDFARGGNGGLPVHREWVNLHELCRSTLEELQVAHPHRRLELETRGNAWGWWDPDRLAQVVGNLVGNALQHGHPDTPVHVKVEDAGTDAEVSLSVHNEGEPIAPELRATLFQPFRHGAKGKAATRSVGLGLYIVQQVARAHGGEVEVRSRPSEGTTFTLRLPRGR</sequence>
<dbReference type="CDD" id="cd00075">
    <property type="entry name" value="HATPase"/>
    <property type="match status" value="1"/>
</dbReference>
<dbReference type="CDD" id="cd00082">
    <property type="entry name" value="HisKA"/>
    <property type="match status" value="1"/>
</dbReference>
<keyword evidence="5" id="KW-0808">Transferase</keyword>
<evidence type="ECO:0000256" key="12">
    <source>
        <dbReference type="ARBA" id="ARBA00023136"/>
    </source>
</evidence>
<evidence type="ECO:0000313" key="16">
    <source>
        <dbReference type="EMBL" id="ATB29340.1"/>
    </source>
</evidence>
<dbReference type="InterPro" id="IPR013656">
    <property type="entry name" value="PAS_4"/>
</dbReference>
<dbReference type="KEGG" id="mbd:MEBOL_002789"/>
<dbReference type="Proteomes" id="UP000217289">
    <property type="component" value="Chromosome"/>
</dbReference>
<organism evidence="16 17">
    <name type="scientific">Melittangium boletus DSM 14713</name>
    <dbReference type="NCBI Taxonomy" id="1294270"/>
    <lineage>
        <taxon>Bacteria</taxon>
        <taxon>Pseudomonadati</taxon>
        <taxon>Myxococcota</taxon>
        <taxon>Myxococcia</taxon>
        <taxon>Myxococcales</taxon>
        <taxon>Cystobacterineae</taxon>
        <taxon>Archangiaceae</taxon>
        <taxon>Melittangium</taxon>
    </lineage>
</organism>
<dbReference type="EMBL" id="CP022163">
    <property type="protein sequence ID" value="ATB29340.1"/>
    <property type="molecule type" value="Genomic_DNA"/>
</dbReference>
<feature type="domain" description="PAS" evidence="15">
    <location>
        <begin position="327"/>
        <end position="388"/>
    </location>
</feature>
<dbReference type="Pfam" id="PF13185">
    <property type="entry name" value="GAF_2"/>
    <property type="match status" value="1"/>
</dbReference>
<dbReference type="InterPro" id="IPR029016">
    <property type="entry name" value="GAF-like_dom_sf"/>
</dbReference>
<dbReference type="PANTHER" id="PTHR42878:SF7">
    <property type="entry name" value="SENSOR HISTIDINE KINASE GLRK"/>
    <property type="match status" value="1"/>
</dbReference>
<evidence type="ECO:0000256" key="10">
    <source>
        <dbReference type="ARBA" id="ARBA00022989"/>
    </source>
</evidence>
<evidence type="ECO:0000313" key="17">
    <source>
        <dbReference type="Proteomes" id="UP000217289"/>
    </source>
</evidence>
<dbReference type="Pfam" id="PF02518">
    <property type="entry name" value="HATPase_c"/>
    <property type="match status" value="1"/>
</dbReference>
<keyword evidence="17" id="KW-1185">Reference proteome</keyword>
<evidence type="ECO:0000256" key="9">
    <source>
        <dbReference type="ARBA" id="ARBA00022840"/>
    </source>
</evidence>
<dbReference type="InterPro" id="IPR035965">
    <property type="entry name" value="PAS-like_dom_sf"/>
</dbReference>
<keyword evidence="12" id="KW-0472">Membrane</keyword>
<dbReference type="InterPro" id="IPR036890">
    <property type="entry name" value="HATPase_C_sf"/>
</dbReference>
<reference evidence="16 17" key="1">
    <citation type="submission" date="2017-06" db="EMBL/GenBank/DDBJ databases">
        <authorList>
            <person name="Kim H.J."/>
            <person name="Triplett B.A."/>
        </authorList>
    </citation>
    <scope>NUCLEOTIDE SEQUENCE [LARGE SCALE GENOMIC DNA]</scope>
    <source>
        <strain evidence="16 17">DSM 14713</strain>
    </source>
</reference>
<evidence type="ECO:0000259" key="15">
    <source>
        <dbReference type="PROSITE" id="PS50112"/>
    </source>
</evidence>
<dbReference type="SUPFAM" id="SSF47384">
    <property type="entry name" value="Homodimeric domain of signal transducing histidine kinase"/>
    <property type="match status" value="1"/>
</dbReference>
<accession>A0A250IDQ3</accession>
<evidence type="ECO:0000256" key="7">
    <source>
        <dbReference type="ARBA" id="ARBA00022741"/>
    </source>
</evidence>
<dbReference type="InterPro" id="IPR003594">
    <property type="entry name" value="HATPase_dom"/>
</dbReference>
<keyword evidence="8" id="KW-0418">Kinase</keyword>
<dbReference type="InterPro" id="IPR003661">
    <property type="entry name" value="HisK_dim/P_dom"/>
</dbReference>
<dbReference type="InterPro" id="IPR000014">
    <property type="entry name" value="PAS"/>
</dbReference>
<dbReference type="SMART" id="SM00387">
    <property type="entry name" value="HATPase_c"/>
    <property type="match status" value="1"/>
</dbReference>
<dbReference type="GO" id="GO:0030295">
    <property type="term" value="F:protein kinase activator activity"/>
    <property type="evidence" value="ECO:0007669"/>
    <property type="project" value="TreeGrafter"/>
</dbReference>
<dbReference type="InterPro" id="IPR050351">
    <property type="entry name" value="BphY/WalK/GraS-like"/>
</dbReference>
<name>A0A250IDQ3_9BACT</name>
<dbReference type="PROSITE" id="PS50109">
    <property type="entry name" value="HIS_KIN"/>
    <property type="match status" value="1"/>
</dbReference>
<dbReference type="Pfam" id="PF08448">
    <property type="entry name" value="PAS_4"/>
    <property type="match status" value="1"/>
</dbReference>
<dbReference type="InterPro" id="IPR005467">
    <property type="entry name" value="His_kinase_dom"/>
</dbReference>
<evidence type="ECO:0000256" key="4">
    <source>
        <dbReference type="ARBA" id="ARBA00022553"/>
    </source>
</evidence>
<evidence type="ECO:0000259" key="14">
    <source>
        <dbReference type="PROSITE" id="PS50109"/>
    </source>
</evidence>
<dbReference type="Gene3D" id="3.30.450.40">
    <property type="match status" value="1"/>
</dbReference>
<dbReference type="EC" id="2.7.13.3" evidence="3"/>
<evidence type="ECO:0000256" key="6">
    <source>
        <dbReference type="ARBA" id="ARBA00022692"/>
    </source>
</evidence>
<evidence type="ECO:0000256" key="5">
    <source>
        <dbReference type="ARBA" id="ARBA00022679"/>
    </source>
</evidence>
<evidence type="ECO:0000256" key="13">
    <source>
        <dbReference type="SAM" id="MobiDB-lite"/>
    </source>
</evidence>
<dbReference type="NCBIfam" id="TIGR00229">
    <property type="entry name" value="sensory_box"/>
    <property type="match status" value="1"/>
</dbReference>
<dbReference type="SMART" id="SM00065">
    <property type="entry name" value="GAF"/>
    <property type="match status" value="1"/>
</dbReference>
<dbReference type="GO" id="GO:0007234">
    <property type="term" value="P:osmosensory signaling via phosphorelay pathway"/>
    <property type="evidence" value="ECO:0007669"/>
    <property type="project" value="TreeGrafter"/>
</dbReference>
<evidence type="ECO:0000256" key="1">
    <source>
        <dbReference type="ARBA" id="ARBA00000085"/>
    </source>
</evidence>
<dbReference type="GO" id="GO:0000156">
    <property type="term" value="F:phosphorelay response regulator activity"/>
    <property type="evidence" value="ECO:0007669"/>
    <property type="project" value="TreeGrafter"/>
</dbReference>
<dbReference type="SUPFAM" id="SSF55785">
    <property type="entry name" value="PYP-like sensor domain (PAS domain)"/>
    <property type="match status" value="1"/>
</dbReference>
<dbReference type="Gene3D" id="3.30.450.20">
    <property type="entry name" value="PAS domain"/>
    <property type="match status" value="1"/>
</dbReference>
<keyword evidence="11" id="KW-0902">Two-component regulatory system</keyword>
<dbReference type="PRINTS" id="PR00344">
    <property type="entry name" value="BCTRLSENSOR"/>
</dbReference>
<keyword evidence="4" id="KW-0597">Phosphoprotein</keyword>
<dbReference type="Gene3D" id="1.10.287.130">
    <property type="match status" value="1"/>
</dbReference>